<evidence type="ECO:0000313" key="5">
    <source>
        <dbReference type="EMBL" id="CPR19704.1"/>
    </source>
</evidence>
<name>A0A0G4K0A8_9GAMM</name>
<dbReference type="OrthoDB" id="9783876at2"/>
<dbReference type="GO" id="GO:0005829">
    <property type="term" value="C:cytosol"/>
    <property type="evidence" value="ECO:0007669"/>
    <property type="project" value="TreeGrafter"/>
</dbReference>
<dbReference type="STRING" id="1109412.BN1221_03910c"/>
<dbReference type="InterPro" id="IPR009057">
    <property type="entry name" value="Homeodomain-like_sf"/>
</dbReference>
<dbReference type="GO" id="GO:0003700">
    <property type="term" value="F:DNA-binding transcription factor activity"/>
    <property type="evidence" value="ECO:0007669"/>
    <property type="project" value="InterPro"/>
</dbReference>
<sequence length="281" mass="31544">MKHDIHDVANPLTPSGLPAARCRLYSMAQPYLRHPHQVADFRFFDATLLLVKAGRLHLRRDRDSSLQLDNAKQLILVAPQTLADIAKTPDPATGSFQSLYLSFSCELIAEFYRDQAQLFTTQAPFTGFKALALDGELQDTLDYCLRGLNAESSSYPVQKHRLSGVLIALAERGFIFMPRASEPLGSRLTALLAASPEFAWTAANAGRRLGMSEATLRRRLAEEQTQFRTILQDIRMHHAMTLLQTTRWSLSQIADACGYRAASRFSLRFKQRFGCSPVDIR</sequence>
<dbReference type="InterPro" id="IPR018060">
    <property type="entry name" value="HTH_AraC"/>
</dbReference>
<dbReference type="PROSITE" id="PS01124">
    <property type="entry name" value="HTH_ARAC_FAMILY_2"/>
    <property type="match status" value="1"/>
</dbReference>
<keyword evidence="2" id="KW-0238">DNA-binding</keyword>
<dbReference type="Gene3D" id="1.10.10.60">
    <property type="entry name" value="Homeodomain-like"/>
    <property type="match status" value="1"/>
</dbReference>
<dbReference type="SUPFAM" id="SSF46689">
    <property type="entry name" value="Homeodomain-like"/>
    <property type="match status" value="1"/>
</dbReference>
<dbReference type="Pfam" id="PF12833">
    <property type="entry name" value="HTH_18"/>
    <property type="match status" value="1"/>
</dbReference>
<keyword evidence="6" id="KW-1185">Reference proteome</keyword>
<evidence type="ECO:0000256" key="2">
    <source>
        <dbReference type="ARBA" id="ARBA00023125"/>
    </source>
</evidence>
<evidence type="ECO:0000256" key="3">
    <source>
        <dbReference type="ARBA" id="ARBA00023163"/>
    </source>
</evidence>
<feature type="domain" description="HTH araC/xylS-type" evidence="4">
    <location>
        <begin position="186"/>
        <end position="281"/>
    </location>
</feature>
<keyword evidence="3" id="KW-0804">Transcription</keyword>
<dbReference type="RefSeq" id="WP_048638677.1">
    <property type="nucleotide sequence ID" value="NZ_CGIG01000001.1"/>
</dbReference>
<proteinExistence type="predicted"/>
<dbReference type="InterPro" id="IPR018062">
    <property type="entry name" value="HTH_AraC-typ_CS"/>
</dbReference>
<dbReference type="AlphaFoldDB" id="A0A0G4K0A8"/>
<keyword evidence="1" id="KW-0805">Transcription regulation</keyword>
<organism evidence="5 6">
    <name type="scientific">Brenneria goodwinii</name>
    <dbReference type="NCBI Taxonomy" id="1109412"/>
    <lineage>
        <taxon>Bacteria</taxon>
        <taxon>Pseudomonadati</taxon>
        <taxon>Pseudomonadota</taxon>
        <taxon>Gammaproteobacteria</taxon>
        <taxon>Enterobacterales</taxon>
        <taxon>Pectobacteriaceae</taxon>
        <taxon>Brenneria</taxon>
    </lineage>
</organism>
<evidence type="ECO:0000259" key="4">
    <source>
        <dbReference type="PROSITE" id="PS01124"/>
    </source>
</evidence>
<protein>
    <submittedName>
        <fullName evidence="5">Transcriptional regulator, AraC family</fullName>
    </submittedName>
</protein>
<evidence type="ECO:0000313" key="6">
    <source>
        <dbReference type="Proteomes" id="UP000044377"/>
    </source>
</evidence>
<dbReference type="EMBL" id="CGIG01000001">
    <property type="protein sequence ID" value="CPR19704.1"/>
    <property type="molecule type" value="Genomic_DNA"/>
</dbReference>
<reference evidence="6" key="1">
    <citation type="submission" date="2015-01" db="EMBL/GenBank/DDBJ databases">
        <authorList>
            <person name="Paterson Steve"/>
        </authorList>
    </citation>
    <scope>NUCLEOTIDE SEQUENCE [LARGE SCALE GENOMIC DNA]</scope>
    <source>
        <strain evidence="6">OBR1</strain>
    </source>
</reference>
<dbReference type="SMART" id="SM00342">
    <property type="entry name" value="HTH_ARAC"/>
    <property type="match status" value="1"/>
</dbReference>
<dbReference type="PANTHER" id="PTHR47894:SF4">
    <property type="entry name" value="HTH-TYPE TRANSCRIPTIONAL REGULATOR GADX"/>
    <property type="match status" value="1"/>
</dbReference>
<dbReference type="PROSITE" id="PS00041">
    <property type="entry name" value="HTH_ARAC_FAMILY_1"/>
    <property type="match status" value="1"/>
</dbReference>
<dbReference type="PANTHER" id="PTHR47894">
    <property type="entry name" value="HTH-TYPE TRANSCRIPTIONAL REGULATOR GADX"/>
    <property type="match status" value="1"/>
</dbReference>
<gene>
    <name evidence="5" type="ORF">BN1221_03910c</name>
</gene>
<accession>A0A0G4K0A8</accession>
<evidence type="ECO:0000256" key="1">
    <source>
        <dbReference type="ARBA" id="ARBA00023015"/>
    </source>
</evidence>
<dbReference type="GO" id="GO:0000976">
    <property type="term" value="F:transcription cis-regulatory region binding"/>
    <property type="evidence" value="ECO:0007669"/>
    <property type="project" value="TreeGrafter"/>
</dbReference>
<dbReference type="Proteomes" id="UP000044377">
    <property type="component" value="Unassembled WGS sequence"/>
</dbReference>